<proteinExistence type="predicted"/>
<dbReference type="Proteomes" id="UP001456524">
    <property type="component" value="Unassembled WGS sequence"/>
</dbReference>
<feature type="compositionally biased region" description="Low complexity" evidence="1">
    <location>
        <begin position="63"/>
        <end position="74"/>
    </location>
</feature>
<keyword evidence="2" id="KW-1133">Transmembrane helix</keyword>
<name>A0ABR1XS89_9PEZI</name>
<keyword evidence="4" id="KW-1185">Reference proteome</keyword>
<evidence type="ECO:0000313" key="3">
    <source>
        <dbReference type="EMBL" id="KAK8164492.1"/>
    </source>
</evidence>
<comment type="caution">
    <text evidence="3">The sequence shown here is derived from an EMBL/GenBank/DDBJ whole genome shotgun (WGS) entry which is preliminary data.</text>
</comment>
<reference evidence="3 4" key="1">
    <citation type="journal article" date="2022" name="G3 (Bethesda)">
        <title>Enemy or ally: a genomic approach to elucidate the lifestyle of Phyllosticta citrichinaensis.</title>
        <authorList>
            <person name="Buijs V.A."/>
            <person name="Groenewald J.Z."/>
            <person name="Haridas S."/>
            <person name="LaButti K.M."/>
            <person name="Lipzen A."/>
            <person name="Martin F.M."/>
            <person name="Barry K."/>
            <person name="Grigoriev I.V."/>
            <person name="Crous P.W."/>
            <person name="Seidl M.F."/>
        </authorList>
    </citation>
    <scope>NUCLEOTIDE SEQUENCE [LARGE SCALE GENOMIC DNA]</scope>
    <source>
        <strain evidence="3 4">CBS 129764</strain>
    </source>
</reference>
<gene>
    <name evidence="3" type="ORF">IWX90DRAFT_261269</name>
</gene>
<sequence length="384" mass="41998">MGSSPRVMHSRSTSEPRWREILDWGRCDAHKRDCKGPCARGSRLRWRSKCGSAPPRDRLHQLSSSQQPPASSYATARSLSRCSTPASTLVTSPSTTFSSPVSVPVSVSSRLLSVVSTASVSLSTKKHPDRLRFHFPTASHSSLCSLVSTSFALAYTLCSRSPSQHHSLAHRLHHPPPAPPARSDIVLFSAPIARTRAPLAVFAALAAYPRAPLITSTHPSSIDSSPECCSAVPYVHAAADVASPPVLCCTQPRHSRQAAEIGACLLACIHAPHSRPSCIPATYMCMYTYICAYTYAYACMYVYLGVYARIRWRHPHSGYAPSPLGCRLRTAPHTHRTTLLIAARSLACWRQVCRAACPARKPRYGMRHVLLHQEGPYALQHAYA</sequence>
<evidence type="ECO:0000313" key="4">
    <source>
        <dbReference type="Proteomes" id="UP001456524"/>
    </source>
</evidence>
<keyword evidence="2" id="KW-0472">Membrane</keyword>
<feature type="region of interest" description="Disordered" evidence="1">
    <location>
        <begin position="49"/>
        <end position="77"/>
    </location>
</feature>
<feature type="transmembrane region" description="Helical" evidence="2">
    <location>
        <begin position="286"/>
        <end position="306"/>
    </location>
</feature>
<organism evidence="3 4">
    <name type="scientific">Phyllosticta citrichinensis</name>
    <dbReference type="NCBI Taxonomy" id="1130410"/>
    <lineage>
        <taxon>Eukaryota</taxon>
        <taxon>Fungi</taxon>
        <taxon>Dikarya</taxon>
        <taxon>Ascomycota</taxon>
        <taxon>Pezizomycotina</taxon>
        <taxon>Dothideomycetes</taxon>
        <taxon>Dothideomycetes incertae sedis</taxon>
        <taxon>Botryosphaeriales</taxon>
        <taxon>Phyllostictaceae</taxon>
        <taxon>Phyllosticta</taxon>
    </lineage>
</organism>
<evidence type="ECO:0000256" key="1">
    <source>
        <dbReference type="SAM" id="MobiDB-lite"/>
    </source>
</evidence>
<protein>
    <submittedName>
        <fullName evidence="3">Uncharacterized protein</fullName>
    </submittedName>
</protein>
<dbReference type="EMBL" id="JBBWUH010000006">
    <property type="protein sequence ID" value="KAK8164492.1"/>
    <property type="molecule type" value="Genomic_DNA"/>
</dbReference>
<accession>A0ABR1XS89</accession>
<evidence type="ECO:0000256" key="2">
    <source>
        <dbReference type="SAM" id="Phobius"/>
    </source>
</evidence>
<keyword evidence="2" id="KW-0812">Transmembrane</keyword>